<organism evidence="2 3">
    <name type="scientific">Nonomuraea coxensis DSM 45129</name>
    <dbReference type="NCBI Taxonomy" id="1122611"/>
    <lineage>
        <taxon>Bacteria</taxon>
        <taxon>Bacillati</taxon>
        <taxon>Actinomycetota</taxon>
        <taxon>Actinomycetes</taxon>
        <taxon>Streptosporangiales</taxon>
        <taxon>Streptosporangiaceae</taxon>
        <taxon>Nonomuraea</taxon>
    </lineage>
</organism>
<evidence type="ECO:0000259" key="1">
    <source>
        <dbReference type="Pfam" id="PF03551"/>
    </source>
</evidence>
<dbReference type="PANTHER" id="PTHR33169">
    <property type="entry name" value="PADR-FAMILY TRANSCRIPTIONAL REGULATOR"/>
    <property type="match status" value="1"/>
</dbReference>
<dbReference type="RefSeq" id="WP_026215134.1">
    <property type="nucleotide sequence ID" value="NZ_CP068985.1"/>
</dbReference>
<name>A0ABX8TRX9_9ACTN</name>
<dbReference type="SUPFAM" id="SSF46785">
    <property type="entry name" value="Winged helix' DNA-binding domain"/>
    <property type="match status" value="1"/>
</dbReference>
<dbReference type="InterPro" id="IPR036390">
    <property type="entry name" value="WH_DNA-bd_sf"/>
</dbReference>
<dbReference type="Gene3D" id="1.10.10.10">
    <property type="entry name" value="Winged helix-like DNA-binding domain superfamily/Winged helix DNA-binding domain"/>
    <property type="match status" value="1"/>
</dbReference>
<sequence>MEPGNTEKAMSQLRRGVLEYCVLALLRGGRRYGIELLRELGEVDAMVTSEGTIYPLLSRLRREGLVETTWQESTSGPPRKYYELTPSGARALEEFTAEWPRFHAAVLHFLSKNEPKNEAP</sequence>
<accession>A0ABX8TRX9</accession>
<protein>
    <submittedName>
        <fullName evidence="2">Lineage-specific thermal regulator protein</fullName>
    </submittedName>
</protein>
<evidence type="ECO:0000313" key="3">
    <source>
        <dbReference type="Proteomes" id="UP000824681"/>
    </source>
</evidence>
<dbReference type="InterPro" id="IPR052509">
    <property type="entry name" value="Metal_resp_DNA-bind_regulator"/>
</dbReference>
<dbReference type="InterPro" id="IPR036388">
    <property type="entry name" value="WH-like_DNA-bd_sf"/>
</dbReference>
<feature type="domain" description="Transcription regulator PadR N-terminal" evidence="1">
    <location>
        <begin position="22"/>
        <end position="94"/>
    </location>
</feature>
<reference evidence="2 3" key="1">
    <citation type="journal article" date="2021" name="ACS Chem. Biol.">
        <title>Genomic-Led Discovery of a Novel Glycopeptide Antibiotic by Nonomuraea coxensis DSM 45129.</title>
        <authorList>
            <person name="Yushchuk O."/>
            <person name="Vior N.M."/>
            <person name="Andreo-Vidal A."/>
            <person name="Berini F."/>
            <person name="Ruckert C."/>
            <person name="Busche T."/>
            <person name="Binda E."/>
            <person name="Kalinowski J."/>
            <person name="Truman A.W."/>
            <person name="Marinelli F."/>
        </authorList>
    </citation>
    <scope>NUCLEOTIDE SEQUENCE [LARGE SCALE GENOMIC DNA]</scope>
    <source>
        <strain evidence="2 3">DSM 45129</strain>
    </source>
</reference>
<keyword evidence="3" id="KW-1185">Reference proteome</keyword>
<gene>
    <name evidence="2" type="ORF">Nocox_00325</name>
</gene>
<dbReference type="Proteomes" id="UP000824681">
    <property type="component" value="Chromosome"/>
</dbReference>
<dbReference type="EMBL" id="CP068985">
    <property type="protein sequence ID" value="QYC37704.1"/>
    <property type="molecule type" value="Genomic_DNA"/>
</dbReference>
<dbReference type="InterPro" id="IPR005149">
    <property type="entry name" value="Tscrpt_reg_PadR_N"/>
</dbReference>
<dbReference type="Pfam" id="PF03551">
    <property type="entry name" value="PadR"/>
    <property type="match status" value="1"/>
</dbReference>
<proteinExistence type="predicted"/>
<evidence type="ECO:0000313" key="2">
    <source>
        <dbReference type="EMBL" id="QYC37704.1"/>
    </source>
</evidence>
<dbReference type="PANTHER" id="PTHR33169:SF14">
    <property type="entry name" value="TRANSCRIPTIONAL REGULATOR RV3488"/>
    <property type="match status" value="1"/>
</dbReference>